<dbReference type="InterPro" id="IPR000719">
    <property type="entry name" value="Prot_kinase_dom"/>
</dbReference>
<evidence type="ECO:0000256" key="3">
    <source>
        <dbReference type="ARBA" id="ARBA00022536"/>
    </source>
</evidence>
<reference evidence="13" key="6">
    <citation type="submission" date="2015-10" db="EMBL/GenBank/DDBJ databases">
        <authorList>
            <person name="Sakai H."/>
            <person name="Kawahara Y."/>
            <person name="Matsumoto T."/>
            <person name="Buell C.R."/>
            <person name="Itoh T."/>
        </authorList>
    </citation>
    <scope>NUCLEOTIDE SEQUENCE</scope>
</reference>
<dbReference type="SUPFAM" id="SSF56112">
    <property type="entry name" value="Protein kinase-like (PK-like)"/>
    <property type="match status" value="1"/>
</dbReference>
<dbReference type="InterPro" id="IPR025287">
    <property type="entry name" value="WAK_GUB"/>
</dbReference>
<keyword evidence="6" id="KW-0547">Nucleotide-binding</keyword>
<dbReference type="Gene3D" id="2.10.25.10">
    <property type="entry name" value="Laminin"/>
    <property type="match status" value="1"/>
</dbReference>
<evidence type="ECO:0000256" key="9">
    <source>
        <dbReference type="ARBA" id="ARBA00023180"/>
    </source>
</evidence>
<dbReference type="Pfam" id="PF00069">
    <property type="entry name" value="Pkinase"/>
    <property type="match status" value="1"/>
</dbReference>
<reference evidence="15" key="1">
    <citation type="journal article" date="2005" name="Nature">
        <title>The map-based sequence of the rice genome.</title>
        <authorList>
            <consortium name="International rice genome sequencing project (IRGSP)"/>
            <person name="Matsumoto T."/>
            <person name="Wu J."/>
            <person name="Kanamori H."/>
            <person name="Katayose Y."/>
            <person name="Fujisawa M."/>
            <person name="Namiki N."/>
            <person name="Mizuno H."/>
            <person name="Yamamoto K."/>
            <person name="Antonio B.A."/>
            <person name="Baba T."/>
            <person name="Sakata K."/>
            <person name="Nagamura Y."/>
            <person name="Aoki H."/>
            <person name="Arikawa K."/>
            <person name="Arita K."/>
            <person name="Bito T."/>
            <person name="Chiden Y."/>
            <person name="Fujitsuka N."/>
            <person name="Fukunaka R."/>
            <person name="Hamada M."/>
            <person name="Harada C."/>
            <person name="Hayashi A."/>
            <person name="Hijishita S."/>
            <person name="Honda M."/>
            <person name="Hosokawa S."/>
            <person name="Ichikawa Y."/>
            <person name="Idonuma A."/>
            <person name="Iijima M."/>
            <person name="Ikeda M."/>
            <person name="Ikeno M."/>
            <person name="Ito K."/>
            <person name="Ito S."/>
            <person name="Ito T."/>
            <person name="Ito Y."/>
            <person name="Ito Y."/>
            <person name="Iwabuchi A."/>
            <person name="Kamiya K."/>
            <person name="Karasawa W."/>
            <person name="Kurita K."/>
            <person name="Katagiri S."/>
            <person name="Kikuta A."/>
            <person name="Kobayashi H."/>
            <person name="Kobayashi N."/>
            <person name="Machita K."/>
            <person name="Maehara T."/>
            <person name="Masukawa M."/>
            <person name="Mizubayashi T."/>
            <person name="Mukai Y."/>
            <person name="Nagasaki H."/>
            <person name="Nagata Y."/>
            <person name="Naito S."/>
            <person name="Nakashima M."/>
            <person name="Nakama Y."/>
            <person name="Nakamichi Y."/>
            <person name="Nakamura M."/>
            <person name="Meguro A."/>
            <person name="Negishi M."/>
            <person name="Ohta I."/>
            <person name="Ohta T."/>
            <person name="Okamoto M."/>
            <person name="Ono N."/>
            <person name="Saji S."/>
            <person name="Sakaguchi M."/>
            <person name="Sakai K."/>
            <person name="Shibata M."/>
            <person name="Shimokawa T."/>
            <person name="Song J."/>
            <person name="Takazaki Y."/>
            <person name="Terasawa K."/>
            <person name="Tsugane M."/>
            <person name="Tsuji K."/>
            <person name="Ueda S."/>
            <person name="Waki K."/>
            <person name="Yamagata H."/>
            <person name="Yamamoto M."/>
            <person name="Yamamoto S."/>
            <person name="Yamane H."/>
            <person name="Yoshiki S."/>
            <person name="Yoshihara R."/>
            <person name="Yukawa K."/>
            <person name="Zhong H."/>
            <person name="Yano M."/>
            <person name="Yuan Q."/>
            <person name="Ouyang S."/>
            <person name="Liu J."/>
            <person name="Jones K.M."/>
            <person name="Gansberger K."/>
            <person name="Moffat K."/>
            <person name="Hill J."/>
            <person name="Bera J."/>
            <person name="Fadrosh D."/>
            <person name="Jin S."/>
            <person name="Johri S."/>
            <person name="Kim M."/>
            <person name="Overton L."/>
            <person name="Reardon M."/>
            <person name="Tsitrin T."/>
            <person name="Vuong H."/>
            <person name="Weaver B."/>
            <person name="Ciecko A."/>
            <person name="Tallon L."/>
            <person name="Jackson J."/>
            <person name="Pai G."/>
            <person name="Aken S.V."/>
            <person name="Utterback T."/>
            <person name="Reidmuller S."/>
            <person name="Feldblyum T."/>
            <person name="Hsiao J."/>
            <person name="Zismann V."/>
            <person name="Iobst S."/>
            <person name="de Vazeille A.R."/>
            <person name="Buell C.R."/>
            <person name="Ying K."/>
            <person name="Li Y."/>
            <person name="Lu T."/>
            <person name="Huang Y."/>
            <person name="Zhao Q."/>
            <person name="Feng Q."/>
            <person name="Zhang L."/>
            <person name="Zhu J."/>
            <person name="Weng Q."/>
            <person name="Mu J."/>
            <person name="Lu Y."/>
            <person name="Fan D."/>
            <person name="Liu Y."/>
            <person name="Guan J."/>
            <person name="Zhang Y."/>
            <person name="Yu S."/>
            <person name="Liu X."/>
            <person name="Zhang Y."/>
            <person name="Hong G."/>
            <person name="Han B."/>
            <person name="Choisne N."/>
            <person name="Demange N."/>
            <person name="Orjeda G."/>
            <person name="Samain S."/>
            <person name="Cattolico L."/>
            <person name="Pelletier E."/>
            <person name="Couloux A."/>
            <person name="Segurens B."/>
            <person name="Wincker P."/>
            <person name="D'Hont A."/>
            <person name="Scarpelli C."/>
            <person name="Weissenbach J."/>
            <person name="Salanoubat M."/>
            <person name="Quetier F."/>
            <person name="Yu Y."/>
            <person name="Kim H.R."/>
            <person name="Rambo T."/>
            <person name="Currie J."/>
            <person name="Collura K."/>
            <person name="Luo M."/>
            <person name="Yang T."/>
            <person name="Ammiraju J.S.S."/>
            <person name="Engler F."/>
            <person name="Soderlund C."/>
            <person name="Wing R.A."/>
            <person name="Palmer L.E."/>
            <person name="de la Bastide M."/>
            <person name="Spiegel L."/>
            <person name="Nascimento L."/>
            <person name="Zutavern T."/>
            <person name="O'Shaughnessy A."/>
            <person name="Dike S."/>
            <person name="Dedhia N."/>
            <person name="Preston R."/>
            <person name="Balija V."/>
            <person name="McCombie W.R."/>
            <person name="Chow T."/>
            <person name="Chen H."/>
            <person name="Chung M."/>
            <person name="Chen C."/>
            <person name="Shaw J."/>
            <person name="Wu H."/>
            <person name="Hsiao K."/>
            <person name="Chao Y."/>
            <person name="Chu M."/>
            <person name="Cheng C."/>
            <person name="Hour A."/>
            <person name="Lee P."/>
            <person name="Lin S."/>
            <person name="Lin Y."/>
            <person name="Liou J."/>
            <person name="Liu S."/>
            <person name="Hsing Y."/>
            <person name="Raghuvanshi S."/>
            <person name="Mohanty A."/>
            <person name="Bharti A.K."/>
            <person name="Gaur A."/>
            <person name="Gupta V."/>
            <person name="Kumar D."/>
            <person name="Ravi V."/>
            <person name="Vij S."/>
            <person name="Kapur A."/>
            <person name="Khurana P."/>
            <person name="Khurana P."/>
            <person name="Khurana J.P."/>
            <person name="Tyagi A.K."/>
            <person name="Gaikwad K."/>
            <person name="Singh A."/>
            <person name="Dalal V."/>
            <person name="Srivastava S."/>
            <person name="Dixit A."/>
            <person name="Pal A.K."/>
            <person name="Ghazi I.A."/>
            <person name="Yadav M."/>
            <person name="Pandit A."/>
            <person name="Bhargava A."/>
            <person name="Sureshbabu K."/>
            <person name="Batra K."/>
            <person name="Sharma T.R."/>
            <person name="Mohapatra T."/>
            <person name="Singh N.K."/>
            <person name="Messing J."/>
            <person name="Nelson A.B."/>
            <person name="Fuks G."/>
            <person name="Kavchok S."/>
            <person name="Keizer G."/>
            <person name="Linton E."/>
            <person name="Llaca V."/>
            <person name="Song R."/>
            <person name="Tanyolac B."/>
            <person name="Young S."/>
            <person name="Ho-Il K."/>
            <person name="Hahn J.H."/>
            <person name="Sangsakoo G."/>
            <person name="Vanavichit A."/>
            <person name="de Mattos Luiz.A.T."/>
            <person name="Zimmer P.D."/>
            <person name="Malone G."/>
            <person name="Dellagostin O."/>
            <person name="de Oliveira A.C."/>
            <person name="Bevan M."/>
            <person name="Bancroft I."/>
            <person name="Minx P."/>
            <person name="Cordum H."/>
            <person name="Wilson R."/>
            <person name="Cheng Z."/>
            <person name="Jin W."/>
            <person name="Jiang J."/>
            <person name="Leong S.A."/>
            <person name="Iwama H."/>
            <person name="Gojobori T."/>
            <person name="Itoh T."/>
            <person name="Niimura Y."/>
            <person name="Fujii Y."/>
            <person name="Habara T."/>
            <person name="Sakai H."/>
            <person name="Sato Y."/>
            <person name="Wilson G."/>
            <person name="Kumar K."/>
            <person name="McCouch S."/>
            <person name="Juretic N."/>
            <person name="Hoen D."/>
            <person name="Wright S."/>
            <person name="Bruskiewich R."/>
            <person name="Bureau T."/>
            <person name="Miyao A."/>
            <person name="Hirochika H."/>
            <person name="Nishikawa T."/>
            <person name="Kadowaki K."/>
            <person name="Sugiura M."/>
            <person name="Burr B."/>
            <person name="Sasaki T."/>
        </authorList>
    </citation>
    <scope>NUCLEOTIDE SEQUENCE [LARGE SCALE GENOMIC DNA]</scope>
    <source>
        <strain evidence="15">cv. Nipponbare</strain>
    </source>
</reference>
<keyword evidence="15" id="KW-1185">Reference proteome</keyword>
<evidence type="ECO:0000313" key="14">
    <source>
        <dbReference type="EMBL" id="EEE60832.1"/>
    </source>
</evidence>
<dbReference type="Proteomes" id="UP000007752">
    <property type="component" value="Chromosome 4"/>
</dbReference>
<dbReference type="STRING" id="39947.Q7XVH8"/>
<dbReference type="InterPro" id="IPR009030">
    <property type="entry name" value="Growth_fac_rcpt_cys_sf"/>
</dbReference>
<dbReference type="GO" id="GO:0005886">
    <property type="term" value="C:plasma membrane"/>
    <property type="evidence" value="ECO:0000318"/>
    <property type="project" value="GO_Central"/>
</dbReference>
<dbReference type="SMR" id="A0A0P0W9D6"/>
<dbReference type="GO" id="GO:0005524">
    <property type="term" value="F:ATP binding"/>
    <property type="evidence" value="ECO:0007669"/>
    <property type="project" value="UniProtKB-KW"/>
</dbReference>
<name>A0A0P0W9D6_ORYSJ</name>
<keyword evidence="2" id="KW-0418">Kinase</keyword>
<evidence type="ECO:0000313" key="15">
    <source>
        <dbReference type="Proteomes" id="UP000059680"/>
    </source>
</evidence>
<evidence type="ECO:0000256" key="8">
    <source>
        <dbReference type="ARBA" id="ARBA00023157"/>
    </source>
</evidence>
<dbReference type="SMART" id="SM00181">
    <property type="entry name" value="EGF"/>
    <property type="match status" value="2"/>
</dbReference>
<evidence type="ECO:0000256" key="11">
    <source>
        <dbReference type="SAM" id="SignalP"/>
    </source>
</evidence>
<dbReference type="FunFam" id="1.10.510.10:FF:000473">
    <property type="entry name" value="Putative wall-associated kinase"/>
    <property type="match status" value="1"/>
</dbReference>
<accession>A0A0P0W9D6</accession>
<keyword evidence="4" id="KW-0808">Transferase</keyword>
<reference evidence="13 15" key="5">
    <citation type="journal article" date="2013" name="Rice">
        <title>Improvement of the Oryza sativa Nipponbare reference genome using next generation sequence and optical map data.</title>
        <authorList>
            <person name="Kawahara Y."/>
            <person name="de la Bastide M."/>
            <person name="Hamilton J.P."/>
            <person name="Kanamori H."/>
            <person name="McCombie W.R."/>
            <person name="Ouyang S."/>
            <person name="Schwartz D.C."/>
            <person name="Tanaka T."/>
            <person name="Wu J."/>
            <person name="Zhou S."/>
            <person name="Childs K.L."/>
            <person name="Davidson R.M."/>
            <person name="Lin H."/>
            <person name="Quesada-Ocampo L."/>
            <person name="Vaillancourt B."/>
            <person name="Sakai H."/>
            <person name="Lee S.S."/>
            <person name="Kim J."/>
            <person name="Numa H."/>
            <person name="Itoh T."/>
            <person name="Buell C.R."/>
            <person name="Matsumoto T."/>
        </authorList>
    </citation>
    <scope>NUCLEOTIDE SEQUENCE [LARGE SCALE GENOMIC DNA]</scope>
    <source>
        <strain evidence="15">cv. Nipponbare</strain>
    </source>
</reference>
<dbReference type="eggNOG" id="ENOG502QQPF">
    <property type="taxonomic scope" value="Eukaryota"/>
</dbReference>
<gene>
    <name evidence="13" type="ordered locus">Os04g0368300</name>
    <name evidence="14" type="ORF">OsJ_14447</name>
    <name evidence="13" type="ORF">OSNPB_040368300</name>
</gene>
<dbReference type="InterPro" id="IPR018097">
    <property type="entry name" value="EGF_Ca-bd_CS"/>
</dbReference>
<feature type="signal peptide" evidence="11">
    <location>
        <begin position="1"/>
        <end position="29"/>
    </location>
</feature>
<keyword evidence="10" id="KW-0472">Membrane</keyword>
<dbReference type="PaxDb" id="39947-Q7XVH8"/>
<dbReference type="GO" id="GO:0005509">
    <property type="term" value="F:calcium ion binding"/>
    <property type="evidence" value="ECO:0007669"/>
    <property type="project" value="InterPro"/>
</dbReference>
<dbReference type="CDD" id="cd00054">
    <property type="entry name" value="EGF_CA"/>
    <property type="match status" value="1"/>
</dbReference>
<evidence type="ECO:0000256" key="4">
    <source>
        <dbReference type="ARBA" id="ARBA00022679"/>
    </source>
</evidence>
<evidence type="ECO:0000256" key="6">
    <source>
        <dbReference type="ARBA" id="ARBA00022741"/>
    </source>
</evidence>
<evidence type="ECO:0000256" key="7">
    <source>
        <dbReference type="ARBA" id="ARBA00022840"/>
    </source>
</evidence>
<organism evidence="14">
    <name type="scientific">Oryza sativa subsp. japonica</name>
    <name type="common">Rice</name>
    <dbReference type="NCBI Taxonomy" id="39947"/>
    <lineage>
        <taxon>Eukaryota</taxon>
        <taxon>Viridiplantae</taxon>
        <taxon>Streptophyta</taxon>
        <taxon>Embryophyta</taxon>
        <taxon>Tracheophyta</taxon>
        <taxon>Spermatophyta</taxon>
        <taxon>Magnoliopsida</taxon>
        <taxon>Liliopsida</taxon>
        <taxon>Poales</taxon>
        <taxon>Poaceae</taxon>
        <taxon>BOP clade</taxon>
        <taxon>Oryzoideae</taxon>
        <taxon>Oryzeae</taxon>
        <taxon>Oryzinae</taxon>
        <taxon>Oryza</taxon>
        <taxon>Oryza sativa</taxon>
    </lineage>
</organism>
<dbReference type="AlphaFoldDB" id="A0A0P0W9D6"/>
<dbReference type="Gramene" id="Os04t0368300-00">
    <property type="protein sequence ID" value="Os04t0368300-00"/>
    <property type="gene ID" value="Os04g0368300"/>
</dbReference>
<dbReference type="InterPro" id="IPR001881">
    <property type="entry name" value="EGF-like_Ca-bd_dom"/>
</dbReference>
<dbReference type="PANTHER" id="PTHR27005:SF37">
    <property type="entry name" value="OS04G0367600 PROTEIN"/>
    <property type="match status" value="1"/>
</dbReference>
<dbReference type="PROSITE" id="PS00108">
    <property type="entry name" value="PROTEIN_KINASE_ST"/>
    <property type="match status" value="1"/>
</dbReference>
<dbReference type="InterPro" id="IPR011009">
    <property type="entry name" value="Kinase-like_dom_sf"/>
</dbReference>
<dbReference type="FunFam" id="3.30.200.20:FF:000582">
    <property type="entry name" value="Os04g0370900 protein"/>
    <property type="match status" value="1"/>
</dbReference>
<evidence type="ECO:0000256" key="1">
    <source>
        <dbReference type="ARBA" id="ARBA00004479"/>
    </source>
</evidence>
<dbReference type="FunCoup" id="A0A0P0W9D6">
    <property type="interactions" value="15"/>
</dbReference>
<evidence type="ECO:0000256" key="10">
    <source>
        <dbReference type="SAM" id="Phobius"/>
    </source>
</evidence>
<keyword evidence="9" id="KW-0325">Glycoprotein</keyword>
<dbReference type="GO" id="GO:0030247">
    <property type="term" value="F:polysaccharide binding"/>
    <property type="evidence" value="ECO:0007669"/>
    <property type="project" value="InterPro"/>
</dbReference>
<evidence type="ECO:0000313" key="13">
    <source>
        <dbReference type="EMBL" id="BAS88799.1"/>
    </source>
</evidence>
<dbReference type="OrthoDB" id="626167at2759"/>
<dbReference type="EMBL" id="CM000141">
    <property type="protein sequence ID" value="EEE60832.1"/>
    <property type="molecule type" value="Genomic_DNA"/>
</dbReference>
<dbReference type="EMBL" id="AP014960">
    <property type="protein sequence ID" value="BAS88799.1"/>
    <property type="molecule type" value="Genomic_DNA"/>
</dbReference>
<reference evidence="14" key="2">
    <citation type="journal article" date="2005" name="PLoS Biol.">
        <title>The genomes of Oryza sativa: a history of duplications.</title>
        <authorList>
            <person name="Yu J."/>
            <person name="Wang J."/>
            <person name="Lin W."/>
            <person name="Li S."/>
            <person name="Li H."/>
            <person name="Zhou J."/>
            <person name="Ni P."/>
            <person name="Dong W."/>
            <person name="Hu S."/>
            <person name="Zeng C."/>
            <person name="Zhang J."/>
            <person name="Zhang Y."/>
            <person name="Li R."/>
            <person name="Xu Z."/>
            <person name="Li S."/>
            <person name="Li X."/>
            <person name="Zheng H."/>
            <person name="Cong L."/>
            <person name="Lin L."/>
            <person name="Yin J."/>
            <person name="Geng J."/>
            <person name="Li G."/>
            <person name="Shi J."/>
            <person name="Liu J."/>
            <person name="Lv H."/>
            <person name="Li J."/>
            <person name="Wang J."/>
            <person name="Deng Y."/>
            <person name="Ran L."/>
            <person name="Shi X."/>
            <person name="Wang X."/>
            <person name="Wu Q."/>
            <person name="Li C."/>
            <person name="Ren X."/>
            <person name="Wang J."/>
            <person name="Wang X."/>
            <person name="Li D."/>
            <person name="Liu D."/>
            <person name="Zhang X."/>
            <person name="Ji Z."/>
            <person name="Zhao W."/>
            <person name="Sun Y."/>
            <person name="Zhang Z."/>
            <person name="Bao J."/>
            <person name="Han Y."/>
            <person name="Dong L."/>
            <person name="Ji J."/>
            <person name="Chen P."/>
            <person name="Wu S."/>
            <person name="Liu J."/>
            <person name="Xiao Y."/>
            <person name="Bu D."/>
            <person name="Tan J."/>
            <person name="Yang L."/>
            <person name="Ye C."/>
            <person name="Zhang J."/>
            <person name="Xu J."/>
            <person name="Zhou Y."/>
            <person name="Yu Y."/>
            <person name="Zhang B."/>
            <person name="Zhuang S."/>
            <person name="Wei H."/>
            <person name="Liu B."/>
            <person name="Lei M."/>
            <person name="Yu H."/>
            <person name="Li Y."/>
            <person name="Xu H."/>
            <person name="Wei S."/>
            <person name="He X."/>
            <person name="Fang L."/>
            <person name="Zhang Z."/>
            <person name="Zhang Y."/>
            <person name="Huang X."/>
            <person name="Su Z."/>
            <person name="Tong W."/>
            <person name="Li J."/>
            <person name="Tong Z."/>
            <person name="Li S."/>
            <person name="Ye J."/>
            <person name="Wang L."/>
            <person name="Fang L."/>
            <person name="Lei T."/>
            <person name="Chen C."/>
            <person name="Chen H."/>
            <person name="Xu Z."/>
            <person name="Li H."/>
            <person name="Huang H."/>
            <person name="Zhang F."/>
            <person name="Xu H."/>
            <person name="Li N."/>
            <person name="Zhao C."/>
            <person name="Li S."/>
            <person name="Dong L."/>
            <person name="Huang Y."/>
            <person name="Li L."/>
            <person name="Xi Y."/>
            <person name="Qi Q."/>
            <person name="Li W."/>
            <person name="Zhang B."/>
            <person name="Hu W."/>
            <person name="Zhang Y."/>
            <person name="Tian X."/>
            <person name="Jiao Y."/>
            <person name="Liang X."/>
            <person name="Jin J."/>
            <person name="Gao L."/>
            <person name="Zheng W."/>
            <person name="Hao B."/>
            <person name="Liu S."/>
            <person name="Wang W."/>
            <person name="Yuan L."/>
            <person name="Cao M."/>
            <person name="McDermott J."/>
            <person name="Samudrala R."/>
            <person name="Wang J."/>
            <person name="Wong G.K."/>
            <person name="Yang H."/>
        </authorList>
    </citation>
    <scope>NUCLEOTIDE SEQUENCE [LARGE SCALE GENOMIC DNA]</scope>
</reference>
<dbReference type="PROSITE" id="PS50011">
    <property type="entry name" value="PROTEIN_KINASE_DOM"/>
    <property type="match status" value="1"/>
</dbReference>
<reference evidence="14" key="3">
    <citation type="submission" date="2008-12" db="EMBL/GenBank/DDBJ databases">
        <title>Improved gene annotation of the rice (Oryza sativa) genomes.</title>
        <authorList>
            <person name="Wang J."/>
            <person name="Li R."/>
            <person name="Fan W."/>
            <person name="Huang Q."/>
            <person name="Zhang J."/>
            <person name="Zhou Y."/>
            <person name="Hu Y."/>
            <person name="Zi S."/>
            <person name="Li J."/>
            <person name="Ni P."/>
            <person name="Zheng H."/>
            <person name="Zhang Y."/>
            <person name="Zhao M."/>
            <person name="Hao Q."/>
            <person name="McDermott J."/>
            <person name="Samudrala R."/>
            <person name="Kristiansen K."/>
            <person name="Wong G.K.-S."/>
        </authorList>
    </citation>
    <scope>NUCLEOTIDE SEQUENCE</scope>
</reference>
<dbReference type="GO" id="GO:0004674">
    <property type="term" value="F:protein serine/threonine kinase activity"/>
    <property type="evidence" value="ECO:0007669"/>
    <property type="project" value="UniProtKB-KW"/>
</dbReference>
<dbReference type="SMART" id="SM00179">
    <property type="entry name" value="EGF_CA"/>
    <property type="match status" value="1"/>
</dbReference>
<dbReference type="KEGG" id="osa:107275485"/>
<keyword evidence="10" id="KW-1133">Transmembrane helix</keyword>
<keyword evidence="10" id="KW-0812">Transmembrane</keyword>
<dbReference type="Proteomes" id="UP000059680">
    <property type="component" value="Chromosome 4"/>
</dbReference>
<feature type="domain" description="Protein kinase" evidence="12">
    <location>
        <begin position="423"/>
        <end position="686"/>
    </location>
</feature>
<feature type="transmembrane region" description="Helical" evidence="10">
    <location>
        <begin position="348"/>
        <end position="369"/>
    </location>
</feature>
<sequence length="732" mass="80138">MASYGELTISCLTAIAVAGAALLAGGAEAQCLHTCGGIDIPYPFGIGSDGDCALPFYNIDCNNKKPFYRDVEVLSISLQLGQIRVSTPISSSCYNPFSKRMYSSGWGFNLSYTPFMLSDSNKFTVVGCQSLAYISDPTSNYTSGCASSCPGGKVVSATNRTCSRIGCCQITIPRGMEFCKVSFGESMNTSGIYEHTPCSYAAIMDYSNFTFSTSNLTSLLEFNNTYSGRAPVKFDWAIWGPRDCVEAQKNLTSYACKSDHSVCLNYSSGAKSAYMCNCSKGYHGNPYLQGSNGCEDINECEHPESYPCYGECHNKDGGFDCFCRDGTRGNATIPGGCQKNFLTRKARVAIGVVACILSILFGFLGWEVIRHKRSIKRQALLRQNDEFFQQHGGQLLLEMMKVEGNAGFTLYGRQEIETATNNFNKANIIGEGGQGTVYRAVLGGIAVAIKMCKEIDENRKMEFVQELVILCRVNHPNIVKLLGCCLQFEAPMLVYEFVQNKTLKELLDLQRSTRFHVTLGTRLRIAAESAGAFAHLHSLSHPILHGDVKPANILLAEGLVAKVSDFGCSTIDESTPAVPKGTPGYIDPDYLLEYQLTAKNDVYSFGVILLELLTGKKPFSKERKSLTLMFQEAMVNGTLQDLLDSDIVDEASMRVIHRVAVLASQCLVVPGTTRPSMALVVEELWRLALADELQRYPQPPLVLEELSFLDTGSTSGIYSLDNKAVLSTTFAR</sequence>
<evidence type="ECO:0000259" key="12">
    <source>
        <dbReference type="PROSITE" id="PS50011"/>
    </source>
</evidence>
<evidence type="ECO:0000256" key="5">
    <source>
        <dbReference type="ARBA" id="ARBA00022729"/>
    </source>
</evidence>
<dbReference type="InterPro" id="IPR008271">
    <property type="entry name" value="Ser/Thr_kinase_AS"/>
</dbReference>
<dbReference type="PANTHER" id="PTHR27005">
    <property type="entry name" value="WALL-ASSOCIATED RECEPTOR KINASE-LIKE 21"/>
    <property type="match status" value="1"/>
</dbReference>
<dbReference type="PROSITE" id="PS01187">
    <property type="entry name" value="EGF_CA"/>
    <property type="match status" value="1"/>
</dbReference>
<dbReference type="HOGENOM" id="CLU_000288_43_5_1"/>
<dbReference type="Gene3D" id="1.10.510.10">
    <property type="entry name" value="Transferase(Phosphotransferase) domain 1"/>
    <property type="match status" value="1"/>
</dbReference>
<dbReference type="SUPFAM" id="SSF57184">
    <property type="entry name" value="Growth factor receptor domain"/>
    <property type="match status" value="1"/>
</dbReference>
<reference evidence="13" key="4">
    <citation type="journal article" date="2013" name="Plant Cell Physiol.">
        <title>Rice Annotation Project Database (RAP-DB): an integrative and interactive database for rice genomics.</title>
        <authorList>
            <person name="Sakai H."/>
            <person name="Lee S.S."/>
            <person name="Tanaka T."/>
            <person name="Numa H."/>
            <person name="Kim J."/>
            <person name="Kawahara Y."/>
            <person name="Wakimoto H."/>
            <person name="Yang C.C."/>
            <person name="Iwamoto M."/>
            <person name="Abe T."/>
            <person name="Yamada Y."/>
            <person name="Muto A."/>
            <person name="Inokuchi H."/>
            <person name="Ikemura T."/>
            <person name="Matsumoto T."/>
            <person name="Sasaki T."/>
            <person name="Itoh T."/>
        </authorList>
    </citation>
    <scope>NUCLEOTIDE SEQUENCE</scope>
</reference>
<keyword evidence="7" id="KW-0067">ATP-binding</keyword>
<dbReference type="GO" id="GO:0007166">
    <property type="term" value="P:cell surface receptor signaling pathway"/>
    <property type="evidence" value="ECO:0000318"/>
    <property type="project" value="GO_Central"/>
</dbReference>
<dbReference type="Gene3D" id="3.30.200.20">
    <property type="entry name" value="Phosphorylase Kinase, domain 1"/>
    <property type="match status" value="1"/>
</dbReference>
<evidence type="ECO:0000256" key="2">
    <source>
        <dbReference type="ARBA" id="ARBA00022527"/>
    </source>
</evidence>
<keyword evidence="8" id="KW-1015">Disulfide bond</keyword>
<dbReference type="FunFam" id="2.10.25.10:FF:000355">
    <property type="entry name" value="Wall-associated receptor kinase 3"/>
    <property type="match status" value="1"/>
</dbReference>
<dbReference type="InterPro" id="IPR000742">
    <property type="entry name" value="EGF"/>
</dbReference>
<keyword evidence="2" id="KW-0723">Serine/threonine-protein kinase</keyword>
<protein>
    <submittedName>
        <fullName evidence="13">Os04g0368300 protein</fullName>
    </submittedName>
</protein>
<dbReference type="SMART" id="SM00220">
    <property type="entry name" value="S_TKc"/>
    <property type="match status" value="1"/>
</dbReference>
<dbReference type="Pfam" id="PF13947">
    <property type="entry name" value="GUB_WAK_bind"/>
    <property type="match status" value="1"/>
</dbReference>
<comment type="subcellular location">
    <subcellularLocation>
        <location evidence="1">Membrane</location>
        <topology evidence="1">Single-pass type I membrane protein</topology>
    </subcellularLocation>
</comment>
<dbReference type="InterPro" id="IPR045274">
    <property type="entry name" value="WAK-like"/>
</dbReference>
<accession>Q7XVH8</accession>
<keyword evidence="3" id="KW-0245">EGF-like domain</keyword>
<keyword evidence="5 11" id="KW-0732">Signal</keyword>
<dbReference type="OMA" id="DISFMEM"/>
<proteinExistence type="predicted"/>
<feature type="chain" id="PRO_5038210379" evidence="11">
    <location>
        <begin position="30"/>
        <end position="732"/>
    </location>
</feature>